<protein>
    <submittedName>
        <fullName evidence="2">Uncharacterized protein</fullName>
    </submittedName>
</protein>
<feature type="compositionally biased region" description="Basic residues" evidence="1">
    <location>
        <begin position="52"/>
        <end position="68"/>
    </location>
</feature>
<organism evidence="2 3">
    <name type="scientific">Portunus trituberculatus</name>
    <name type="common">Swimming crab</name>
    <name type="synonym">Neptunus trituberculatus</name>
    <dbReference type="NCBI Taxonomy" id="210409"/>
    <lineage>
        <taxon>Eukaryota</taxon>
        <taxon>Metazoa</taxon>
        <taxon>Ecdysozoa</taxon>
        <taxon>Arthropoda</taxon>
        <taxon>Crustacea</taxon>
        <taxon>Multicrustacea</taxon>
        <taxon>Malacostraca</taxon>
        <taxon>Eumalacostraca</taxon>
        <taxon>Eucarida</taxon>
        <taxon>Decapoda</taxon>
        <taxon>Pleocyemata</taxon>
        <taxon>Brachyura</taxon>
        <taxon>Eubrachyura</taxon>
        <taxon>Portunoidea</taxon>
        <taxon>Portunidae</taxon>
        <taxon>Portuninae</taxon>
        <taxon>Portunus</taxon>
    </lineage>
</organism>
<evidence type="ECO:0000313" key="2">
    <source>
        <dbReference type="EMBL" id="MPC63110.1"/>
    </source>
</evidence>
<dbReference type="Proteomes" id="UP000324222">
    <property type="component" value="Unassembled WGS sequence"/>
</dbReference>
<reference evidence="2 3" key="1">
    <citation type="submission" date="2019-05" db="EMBL/GenBank/DDBJ databases">
        <title>Another draft genome of Portunus trituberculatus and its Hox gene families provides insights of decapod evolution.</title>
        <authorList>
            <person name="Jeong J.-H."/>
            <person name="Song I."/>
            <person name="Kim S."/>
            <person name="Choi T."/>
            <person name="Kim D."/>
            <person name="Ryu S."/>
            <person name="Kim W."/>
        </authorList>
    </citation>
    <scope>NUCLEOTIDE SEQUENCE [LARGE SCALE GENOMIC DNA]</scope>
    <source>
        <tissue evidence="2">Muscle</tissue>
    </source>
</reference>
<sequence>MSILPSWRCPPKHVYLHVQHIRKASVPFASVMMSRLTPNTRLEAPAEVPTRPLRRLSHPLRSIGRRAS</sequence>
<accession>A0A5B7GST1</accession>
<gene>
    <name evidence="2" type="ORF">E2C01_057204</name>
</gene>
<evidence type="ECO:0000256" key="1">
    <source>
        <dbReference type="SAM" id="MobiDB-lite"/>
    </source>
</evidence>
<comment type="caution">
    <text evidence="2">The sequence shown here is derived from an EMBL/GenBank/DDBJ whole genome shotgun (WGS) entry which is preliminary data.</text>
</comment>
<evidence type="ECO:0000313" key="3">
    <source>
        <dbReference type="Proteomes" id="UP000324222"/>
    </source>
</evidence>
<keyword evidence="3" id="KW-1185">Reference proteome</keyword>
<proteinExistence type="predicted"/>
<dbReference type="EMBL" id="VSRR010020421">
    <property type="protein sequence ID" value="MPC63110.1"/>
    <property type="molecule type" value="Genomic_DNA"/>
</dbReference>
<name>A0A5B7GST1_PORTR</name>
<feature type="region of interest" description="Disordered" evidence="1">
    <location>
        <begin position="40"/>
        <end position="68"/>
    </location>
</feature>
<dbReference type="AlphaFoldDB" id="A0A5B7GST1"/>